<evidence type="ECO:0000313" key="5">
    <source>
        <dbReference type="Proteomes" id="UP000248079"/>
    </source>
</evidence>
<evidence type="ECO:0000313" key="4">
    <source>
        <dbReference type="EMBL" id="PXY03024.1"/>
    </source>
</evidence>
<feature type="chain" id="PRO_5015879423" description="Protein BatD" evidence="3">
    <location>
        <begin position="34"/>
        <end position="340"/>
    </location>
</feature>
<reference evidence="4 5" key="1">
    <citation type="submission" date="2018-05" db="EMBL/GenBank/DDBJ databases">
        <title>Marinifilum breve JC075T sp. nov., a marine bacterium isolated from Yongle Blue Hole in the South China Sea.</title>
        <authorList>
            <person name="Fu T."/>
        </authorList>
    </citation>
    <scope>NUCLEOTIDE SEQUENCE [LARGE SCALE GENOMIC DNA]</scope>
    <source>
        <strain evidence="4 5">JC075</strain>
    </source>
</reference>
<feature type="signal peptide" evidence="3">
    <location>
        <begin position="1"/>
        <end position="33"/>
    </location>
</feature>
<proteinExistence type="predicted"/>
<comment type="caution">
    <text evidence="4">The sequence shown here is derived from an EMBL/GenBank/DDBJ whole genome shotgun (WGS) entry which is preliminary data.</text>
</comment>
<dbReference type="AlphaFoldDB" id="A0A2V4AG02"/>
<keyword evidence="5" id="KW-1185">Reference proteome</keyword>
<gene>
    <name evidence="4" type="ORF">DF185_02735</name>
</gene>
<dbReference type="OrthoDB" id="9807384at2"/>
<keyword evidence="2" id="KW-0472">Membrane</keyword>
<dbReference type="RefSeq" id="WP_110359180.1">
    <property type="nucleotide sequence ID" value="NZ_QFLI01000001.1"/>
</dbReference>
<dbReference type="Proteomes" id="UP000248079">
    <property type="component" value="Unassembled WGS sequence"/>
</dbReference>
<protein>
    <recommendedName>
        <fullName evidence="6">Protein BatD</fullName>
    </recommendedName>
</protein>
<evidence type="ECO:0000256" key="3">
    <source>
        <dbReference type="SAM" id="SignalP"/>
    </source>
</evidence>
<keyword evidence="2" id="KW-0812">Transmembrane</keyword>
<keyword evidence="2" id="KW-1133">Transmembrane helix</keyword>
<keyword evidence="3" id="KW-0732">Signal</keyword>
<dbReference type="EMBL" id="QFLI01000001">
    <property type="protein sequence ID" value="PXY03024.1"/>
    <property type="molecule type" value="Genomic_DNA"/>
</dbReference>
<feature type="region of interest" description="Disordered" evidence="1">
    <location>
        <begin position="321"/>
        <end position="340"/>
    </location>
</feature>
<evidence type="ECO:0000256" key="2">
    <source>
        <dbReference type="SAM" id="Phobius"/>
    </source>
</evidence>
<name>A0A2V4AG02_9BACT</name>
<evidence type="ECO:0000256" key="1">
    <source>
        <dbReference type="SAM" id="MobiDB-lite"/>
    </source>
</evidence>
<accession>A0A2V4AG02</accession>
<feature type="transmembrane region" description="Helical" evidence="2">
    <location>
        <begin position="170"/>
        <end position="191"/>
    </location>
</feature>
<organism evidence="4 5">
    <name type="scientific">Marinifilum breve</name>
    <dbReference type="NCBI Taxonomy" id="2184082"/>
    <lineage>
        <taxon>Bacteria</taxon>
        <taxon>Pseudomonadati</taxon>
        <taxon>Bacteroidota</taxon>
        <taxon>Bacteroidia</taxon>
        <taxon>Marinilabiliales</taxon>
        <taxon>Marinifilaceae</taxon>
    </lineage>
</organism>
<sequence>MANQIKKHINFLTKAFAFTLVFASLLFSHNSFAQNDGGINYGVKLDTNVIVIGDQINLQLSVEQPKELKIGFPVFSDSIVNGVEIIKQTPQDTTALENDVIKVNKNYTITSFDGGVYKLKPFEFQVYGSVNQILRTDTLLLGVKTMQIDTTKGNFDIVMPIQTPVSFAEIAPWLLGGLVVLALIVFLIWYFRFRQKDEPLFAVSKPIEPAHVIALKKLDEIKQQKLWQGGKVKQFHSDLTDTIRTYLDERYNMSTQESTTDEILEAVNSVEVNNKWHTNLREVLERADLAKFAKFQPLPNENEQSLKYAYQIIESTILVEKEEEKKEEESEADEKSEYKK</sequence>
<evidence type="ECO:0008006" key="6">
    <source>
        <dbReference type="Google" id="ProtNLM"/>
    </source>
</evidence>